<organism evidence="2 3">
    <name type="scientific">Platanthera zijinensis</name>
    <dbReference type="NCBI Taxonomy" id="2320716"/>
    <lineage>
        <taxon>Eukaryota</taxon>
        <taxon>Viridiplantae</taxon>
        <taxon>Streptophyta</taxon>
        <taxon>Embryophyta</taxon>
        <taxon>Tracheophyta</taxon>
        <taxon>Spermatophyta</taxon>
        <taxon>Magnoliopsida</taxon>
        <taxon>Liliopsida</taxon>
        <taxon>Asparagales</taxon>
        <taxon>Orchidaceae</taxon>
        <taxon>Orchidoideae</taxon>
        <taxon>Orchideae</taxon>
        <taxon>Orchidinae</taxon>
        <taxon>Platanthera</taxon>
    </lineage>
</organism>
<evidence type="ECO:0000313" key="3">
    <source>
        <dbReference type="Proteomes" id="UP001418222"/>
    </source>
</evidence>
<feature type="domain" description="Retrotransposon gag" evidence="1">
    <location>
        <begin position="109"/>
        <end position="177"/>
    </location>
</feature>
<dbReference type="InterPro" id="IPR005162">
    <property type="entry name" value="Retrotrans_gag_dom"/>
</dbReference>
<gene>
    <name evidence="2" type="ORF">KSP39_PZI016848</name>
</gene>
<protein>
    <recommendedName>
        <fullName evidence="1">Retrotransposon gag domain-containing protein</fullName>
    </recommendedName>
</protein>
<dbReference type="Pfam" id="PF03732">
    <property type="entry name" value="Retrotrans_gag"/>
    <property type="match status" value="1"/>
</dbReference>
<dbReference type="Proteomes" id="UP001418222">
    <property type="component" value="Unassembled WGS sequence"/>
</dbReference>
<proteinExistence type="predicted"/>
<dbReference type="EMBL" id="JBBWWQ010000014">
    <property type="protein sequence ID" value="KAK8931377.1"/>
    <property type="molecule type" value="Genomic_DNA"/>
</dbReference>
<sequence length="274" mass="29876">MAPNTRAFGDPASDTAFEALSRRVEAQEQLVSFMHASLLSLHVKIDSLQASAAVVSAASGSSSPTNCNSLLGTRTPPIPSGTNPPPILGRSSLSLDISSFFGVDPLVGVDGSTLHWAQWLRQSYLCLSWPKLKREMIQRFDTRYSGSSAIERLCGVRQTIDLVDYIDEFVALVSHCSVKEFHAIIGDVDPEVILADFEALELSVEDTPLDPTVATFHHLDLSCASEGGISGQQTMQLSSTLRDHPIIIMAQKAEREATDLKGSMRKRMEFLDLD</sequence>
<name>A0AAP0B8D1_9ASPA</name>
<evidence type="ECO:0000313" key="2">
    <source>
        <dbReference type="EMBL" id="KAK8931377.1"/>
    </source>
</evidence>
<evidence type="ECO:0000259" key="1">
    <source>
        <dbReference type="Pfam" id="PF03732"/>
    </source>
</evidence>
<reference evidence="2 3" key="1">
    <citation type="journal article" date="2022" name="Nat. Plants">
        <title>Genomes of leafy and leafless Platanthera orchids illuminate the evolution of mycoheterotrophy.</title>
        <authorList>
            <person name="Li M.H."/>
            <person name="Liu K.W."/>
            <person name="Li Z."/>
            <person name="Lu H.C."/>
            <person name="Ye Q.L."/>
            <person name="Zhang D."/>
            <person name="Wang J.Y."/>
            <person name="Li Y.F."/>
            <person name="Zhong Z.M."/>
            <person name="Liu X."/>
            <person name="Yu X."/>
            <person name="Liu D.K."/>
            <person name="Tu X.D."/>
            <person name="Liu B."/>
            <person name="Hao Y."/>
            <person name="Liao X.Y."/>
            <person name="Jiang Y.T."/>
            <person name="Sun W.H."/>
            <person name="Chen J."/>
            <person name="Chen Y.Q."/>
            <person name="Ai Y."/>
            <person name="Zhai J.W."/>
            <person name="Wu S.S."/>
            <person name="Zhou Z."/>
            <person name="Hsiao Y.Y."/>
            <person name="Wu W.L."/>
            <person name="Chen Y.Y."/>
            <person name="Lin Y.F."/>
            <person name="Hsu J.L."/>
            <person name="Li C.Y."/>
            <person name="Wang Z.W."/>
            <person name="Zhao X."/>
            <person name="Zhong W.Y."/>
            <person name="Ma X.K."/>
            <person name="Ma L."/>
            <person name="Huang J."/>
            <person name="Chen G.Z."/>
            <person name="Huang M.Z."/>
            <person name="Huang L."/>
            <person name="Peng D.H."/>
            <person name="Luo Y.B."/>
            <person name="Zou S.Q."/>
            <person name="Chen S.P."/>
            <person name="Lan S."/>
            <person name="Tsai W.C."/>
            <person name="Van de Peer Y."/>
            <person name="Liu Z.J."/>
        </authorList>
    </citation>
    <scope>NUCLEOTIDE SEQUENCE [LARGE SCALE GENOMIC DNA]</scope>
    <source>
        <strain evidence="2">Lor287</strain>
    </source>
</reference>
<accession>A0AAP0B8D1</accession>
<keyword evidence="3" id="KW-1185">Reference proteome</keyword>
<dbReference type="AlphaFoldDB" id="A0AAP0B8D1"/>
<comment type="caution">
    <text evidence="2">The sequence shown here is derived from an EMBL/GenBank/DDBJ whole genome shotgun (WGS) entry which is preliminary data.</text>
</comment>